<dbReference type="Proteomes" id="UP000198588">
    <property type="component" value="Unassembled WGS sequence"/>
</dbReference>
<reference evidence="3 4" key="1">
    <citation type="submission" date="2016-10" db="EMBL/GenBank/DDBJ databases">
        <authorList>
            <person name="de Groot N.N."/>
        </authorList>
    </citation>
    <scope>NUCLEOTIDE SEQUENCE [LARGE SCALE GENOMIC DNA]</scope>
    <source>
        <strain evidence="3 4">CGMCC 1.12097</strain>
    </source>
</reference>
<dbReference type="Pfam" id="PF09587">
    <property type="entry name" value="PGA_cap"/>
    <property type="match status" value="1"/>
</dbReference>
<dbReference type="SMART" id="SM00854">
    <property type="entry name" value="PGA_cap"/>
    <property type="match status" value="1"/>
</dbReference>
<gene>
    <name evidence="3" type="ORF">SAMN02927914_05998</name>
</gene>
<evidence type="ECO:0000256" key="1">
    <source>
        <dbReference type="ARBA" id="ARBA00005662"/>
    </source>
</evidence>
<dbReference type="OrthoDB" id="9810718at2"/>
<dbReference type="EMBL" id="FMXM01000027">
    <property type="protein sequence ID" value="SDA97853.1"/>
    <property type="molecule type" value="Genomic_DNA"/>
</dbReference>
<evidence type="ECO:0000313" key="4">
    <source>
        <dbReference type="Proteomes" id="UP000198588"/>
    </source>
</evidence>
<sequence length="417" mass="45249">MKDQFCAVVTGQSLIKHDIRDVNDERFIAVTDFLGQGDVVFTNFESTILGKHGGWPTKGKYFGYSRAEVLDALQAIGFNALALANNHAFDLGAGGILSTLEEVEARGFLHAGIGADETDARKPGRRRLGASEVALLAMDAGPGPANMYAEDRTAFRPARPGVNRLNTVRKMEVPDGHFRRLARLGAHLQSSPFELANYAQPEDPVEVSAGKEINFYGTVFTQAADFGRLIEVDQRSATVHLSAIRHAAAQGDFVIAYLHHHHWEPGWQDVPRWVRTFARMCIDAGANLFVSHGAPVLQAVEIYNGSPIFYGLGNFLFHVHPDETEWDPPEVWQSIVAACRYDAGGNLAEIDLLPVVIGAEAQSLGSATGRLVPVAVTGSTAREILEGFATRSRAFGVEIDVSSTCGRIALPATRKFG</sequence>
<dbReference type="STRING" id="1165689.SAMN02927914_05998"/>
<dbReference type="InterPro" id="IPR019079">
    <property type="entry name" value="Capsule_synth_CapA"/>
</dbReference>
<proteinExistence type="inferred from homology"/>
<dbReference type="CDD" id="cd07381">
    <property type="entry name" value="MPP_CapA"/>
    <property type="match status" value="1"/>
</dbReference>
<name>A0A1G5ZUA6_9HYPH</name>
<comment type="similarity">
    <text evidence="1">Belongs to the CapA family.</text>
</comment>
<feature type="domain" description="Capsule synthesis protein CapA" evidence="2">
    <location>
        <begin position="6"/>
        <end position="319"/>
    </location>
</feature>
<dbReference type="PANTHER" id="PTHR33393">
    <property type="entry name" value="POLYGLUTAMINE SYNTHESIS ACCESSORY PROTEIN RV0574C-RELATED"/>
    <property type="match status" value="1"/>
</dbReference>
<dbReference type="InterPro" id="IPR029052">
    <property type="entry name" value="Metallo-depent_PP-like"/>
</dbReference>
<dbReference type="AlphaFoldDB" id="A0A1G5ZUA6"/>
<accession>A0A1G5ZUA6</accession>
<dbReference type="SUPFAM" id="SSF56300">
    <property type="entry name" value="Metallo-dependent phosphatases"/>
    <property type="match status" value="1"/>
</dbReference>
<dbReference type="RefSeq" id="WP_091585700.1">
    <property type="nucleotide sequence ID" value="NZ_FMXM01000027.1"/>
</dbReference>
<evidence type="ECO:0000259" key="2">
    <source>
        <dbReference type="SMART" id="SM00854"/>
    </source>
</evidence>
<organism evidence="3 4">
    <name type="scientific">Mesorhizobium qingshengii</name>
    <dbReference type="NCBI Taxonomy" id="1165689"/>
    <lineage>
        <taxon>Bacteria</taxon>
        <taxon>Pseudomonadati</taxon>
        <taxon>Pseudomonadota</taxon>
        <taxon>Alphaproteobacteria</taxon>
        <taxon>Hyphomicrobiales</taxon>
        <taxon>Phyllobacteriaceae</taxon>
        <taxon>Mesorhizobium</taxon>
    </lineage>
</organism>
<evidence type="ECO:0000313" key="3">
    <source>
        <dbReference type="EMBL" id="SDA97853.1"/>
    </source>
</evidence>
<dbReference type="PANTHER" id="PTHR33393:SF13">
    <property type="entry name" value="PGA BIOSYNTHESIS PROTEIN CAPA"/>
    <property type="match status" value="1"/>
</dbReference>
<protein>
    <submittedName>
        <fullName evidence="3">Poly-gamma-glutamate synthesis protein (Capsule biosynthesis protein)</fullName>
    </submittedName>
</protein>
<dbReference type="InterPro" id="IPR052169">
    <property type="entry name" value="CW_Biosynth-Accessory"/>
</dbReference>